<organism evidence="1 2">
    <name type="scientific">Symbiodinium necroappetens</name>
    <dbReference type="NCBI Taxonomy" id="1628268"/>
    <lineage>
        <taxon>Eukaryota</taxon>
        <taxon>Sar</taxon>
        <taxon>Alveolata</taxon>
        <taxon>Dinophyceae</taxon>
        <taxon>Suessiales</taxon>
        <taxon>Symbiodiniaceae</taxon>
        <taxon>Symbiodinium</taxon>
    </lineage>
</organism>
<dbReference type="AlphaFoldDB" id="A0A812XQY4"/>
<dbReference type="Gene3D" id="2.130.10.30">
    <property type="entry name" value="Regulator of chromosome condensation 1/beta-lactamase-inhibitor protein II"/>
    <property type="match status" value="1"/>
</dbReference>
<dbReference type="OrthoDB" id="444339at2759"/>
<evidence type="ECO:0000313" key="2">
    <source>
        <dbReference type="Proteomes" id="UP000601435"/>
    </source>
</evidence>
<gene>
    <name evidence="1" type="ORF">SNEC2469_LOCUS21553</name>
</gene>
<feature type="non-terminal residue" evidence="1">
    <location>
        <position position="171"/>
    </location>
</feature>
<dbReference type="EMBL" id="CAJNJA010038221">
    <property type="protein sequence ID" value="CAE7744559.1"/>
    <property type="molecule type" value="Genomic_DNA"/>
</dbReference>
<evidence type="ECO:0000313" key="1">
    <source>
        <dbReference type="EMBL" id="CAE7744559.1"/>
    </source>
</evidence>
<dbReference type="InterPro" id="IPR009091">
    <property type="entry name" value="RCC1/BLIP-II"/>
</dbReference>
<name>A0A812XQY4_9DINO</name>
<proteinExistence type="predicted"/>
<sequence>KALETPLGKLISASGTLLGGSGTLAQSGVLDGDTITAITQSVAVAASAGAFALIRADGSVVTWGCPARGGDSSAVQDKLYDVMQIQAADSGFAALREDGVVVSWGSLSGFSDSSSSSESDSYRNERATGSIQNQILDVREIQATRDAFAAIKEDGSVITWGALEAGGDSSL</sequence>
<comment type="caution">
    <text evidence="1">The sequence shown here is derived from an EMBL/GenBank/DDBJ whole genome shotgun (WGS) entry which is preliminary data.</text>
</comment>
<feature type="non-terminal residue" evidence="1">
    <location>
        <position position="1"/>
    </location>
</feature>
<keyword evidence="2" id="KW-1185">Reference proteome</keyword>
<dbReference type="SUPFAM" id="SSF50985">
    <property type="entry name" value="RCC1/BLIP-II"/>
    <property type="match status" value="1"/>
</dbReference>
<protein>
    <submittedName>
        <fullName evidence="1">Uncharacterized protein</fullName>
    </submittedName>
</protein>
<dbReference type="Proteomes" id="UP000601435">
    <property type="component" value="Unassembled WGS sequence"/>
</dbReference>
<accession>A0A812XQY4</accession>
<reference evidence="1" key="1">
    <citation type="submission" date="2021-02" db="EMBL/GenBank/DDBJ databases">
        <authorList>
            <person name="Dougan E. K."/>
            <person name="Rhodes N."/>
            <person name="Thang M."/>
            <person name="Chan C."/>
        </authorList>
    </citation>
    <scope>NUCLEOTIDE SEQUENCE</scope>
</reference>